<name>A0ABT9UWX1_9FIRM</name>
<protein>
    <submittedName>
        <fullName evidence="1">Uncharacterized protein</fullName>
    </submittedName>
</protein>
<gene>
    <name evidence="1" type="ORF">J2S18_002782</name>
</gene>
<dbReference type="EMBL" id="JAUSUF010000013">
    <property type="protein sequence ID" value="MDQ0150808.1"/>
    <property type="molecule type" value="Genomic_DNA"/>
</dbReference>
<comment type="caution">
    <text evidence="1">The sequence shown here is derived from an EMBL/GenBank/DDBJ whole genome shotgun (WGS) entry which is preliminary data.</text>
</comment>
<accession>A0ABT9UWX1</accession>
<keyword evidence="2" id="KW-1185">Reference proteome</keyword>
<organism evidence="1 2">
    <name type="scientific">Eubacterium multiforme</name>
    <dbReference type="NCBI Taxonomy" id="83339"/>
    <lineage>
        <taxon>Bacteria</taxon>
        <taxon>Bacillati</taxon>
        <taxon>Bacillota</taxon>
        <taxon>Clostridia</taxon>
        <taxon>Eubacteriales</taxon>
        <taxon>Eubacteriaceae</taxon>
        <taxon>Eubacterium</taxon>
    </lineage>
</organism>
<proteinExistence type="predicted"/>
<reference evidence="1 2" key="1">
    <citation type="submission" date="2023-07" db="EMBL/GenBank/DDBJ databases">
        <title>Genomic Encyclopedia of Type Strains, Phase IV (KMG-IV): sequencing the most valuable type-strain genomes for metagenomic binning, comparative biology and taxonomic classification.</title>
        <authorList>
            <person name="Goeker M."/>
        </authorList>
    </citation>
    <scope>NUCLEOTIDE SEQUENCE [LARGE SCALE GENOMIC DNA]</scope>
    <source>
        <strain evidence="1 2">DSM 20694</strain>
    </source>
</reference>
<evidence type="ECO:0000313" key="2">
    <source>
        <dbReference type="Proteomes" id="UP001228504"/>
    </source>
</evidence>
<dbReference type="Proteomes" id="UP001228504">
    <property type="component" value="Unassembled WGS sequence"/>
</dbReference>
<evidence type="ECO:0000313" key="1">
    <source>
        <dbReference type="EMBL" id="MDQ0150808.1"/>
    </source>
</evidence>
<sequence length="38" mass="4915">MVKWFKNMCDRKVFFREKNNRVFRDEEFIKVWIISEMN</sequence>